<protein>
    <submittedName>
        <fullName evidence="1">Uncharacterized protein</fullName>
    </submittedName>
</protein>
<dbReference type="PANTHER" id="PTHR33395:SF22">
    <property type="entry name" value="REVERSE TRANSCRIPTASE DOMAIN-CONTAINING PROTEIN"/>
    <property type="match status" value="1"/>
</dbReference>
<keyword evidence="2" id="KW-1185">Reference proteome</keyword>
<dbReference type="GO" id="GO:0061343">
    <property type="term" value="P:cell adhesion involved in heart morphogenesis"/>
    <property type="evidence" value="ECO:0007669"/>
    <property type="project" value="TreeGrafter"/>
</dbReference>
<proteinExistence type="predicted"/>
<feature type="non-terminal residue" evidence="1">
    <location>
        <position position="177"/>
    </location>
</feature>
<dbReference type="GO" id="GO:0007508">
    <property type="term" value="P:larval heart development"/>
    <property type="evidence" value="ECO:0007669"/>
    <property type="project" value="TreeGrafter"/>
</dbReference>
<reference evidence="1 2" key="1">
    <citation type="submission" date="2014-04" db="EMBL/GenBank/DDBJ databases">
        <title>Genome evolution of avian class.</title>
        <authorList>
            <person name="Zhang G."/>
            <person name="Li C."/>
        </authorList>
    </citation>
    <scope>NUCLEOTIDE SEQUENCE [LARGE SCALE GENOMIC DNA]</scope>
    <source>
        <strain evidence="1">BGI_N327</strain>
    </source>
</reference>
<dbReference type="GO" id="GO:0031012">
    <property type="term" value="C:extracellular matrix"/>
    <property type="evidence" value="ECO:0007669"/>
    <property type="project" value="TreeGrafter"/>
</dbReference>
<accession>A0A093J3Z7</accession>
<gene>
    <name evidence="1" type="ORF">N327_13834</name>
</gene>
<feature type="non-terminal residue" evidence="1">
    <location>
        <position position="1"/>
    </location>
</feature>
<sequence>RAIGQVKRRVRTLNFRRANFQLFKELVDGAPWETALRDKGAQQSWQLFKDIILSMQELSTPPCKKLGKEGRRPAWLMVKLKYKKETHRRWNQGHVSWEEYRDTTWICRDGMRKAKAQLELDLARDAKNNKKGFYRYVGQKRKTKENVPPPPLNKTGELVTTDMEKAEVLKNFFCLSF</sequence>
<dbReference type="AlphaFoldDB" id="A0A093J3Z7"/>
<name>A0A093J3Z7_FULGA</name>
<dbReference type="EMBL" id="KK606959">
    <property type="protein sequence ID" value="KFW09685.1"/>
    <property type="molecule type" value="Genomic_DNA"/>
</dbReference>
<dbReference type="PANTHER" id="PTHR33395">
    <property type="entry name" value="TRANSCRIPTASE, PUTATIVE-RELATED-RELATED"/>
    <property type="match status" value="1"/>
</dbReference>
<evidence type="ECO:0000313" key="1">
    <source>
        <dbReference type="EMBL" id="KFW09685.1"/>
    </source>
</evidence>
<evidence type="ECO:0000313" key="2">
    <source>
        <dbReference type="Proteomes" id="UP000053806"/>
    </source>
</evidence>
<dbReference type="Proteomes" id="UP000053806">
    <property type="component" value="Unassembled WGS sequence"/>
</dbReference>
<organism evidence="1 2">
    <name type="scientific">Fulmarus glacialis</name>
    <name type="common">Northern fulmar</name>
    <dbReference type="NCBI Taxonomy" id="30455"/>
    <lineage>
        <taxon>Eukaryota</taxon>
        <taxon>Metazoa</taxon>
        <taxon>Chordata</taxon>
        <taxon>Craniata</taxon>
        <taxon>Vertebrata</taxon>
        <taxon>Euteleostomi</taxon>
        <taxon>Archelosauria</taxon>
        <taxon>Archosauria</taxon>
        <taxon>Dinosauria</taxon>
        <taxon>Saurischia</taxon>
        <taxon>Theropoda</taxon>
        <taxon>Coelurosauria</taxon>
        <taxon>Aves</taxon>
        <taxon>Neognathae</taxon>
        <taxon>Neoaves</taxon>
        <taxon>Aequornithes</taxon>
        <taxon>Procellariiformes</taxon>
        <taxon>Procellariidae</taxon>
        <taxon>Fulmarus</taxon>
    </lineage>
</organism>